<reference evidence="2" key="1">
    <citation type="submission" date="2021-12" db="EMBL/GenBank/DDBJ databases">
        <title>Curvularia clavata genome.</title>
        <authorList>
            <person name="Cao Y."/>
        </authorList>
    </citation>
    <scope>NUCLEOTIDE SEQUENCE</scope>
    <source>
        <strain evidence="2">Yc1106</strain>
    </source>
</reference>
<feature type="transmembrane region" description="Helical" evidence="1">
    <location>
        <begin position="121"/>
        <end position="140"/>
    </location>
</feature>
<dbReference type="EMBL" id="CP089274">
    <property type="protein sequence ID" value="USP72780.1"/>
    <property type="molecule type" value="Genomic_DNA"/>
</dbReference>
<gene>
    <name evidence="2" type="ORF">yc1106_00054</name>
</gene>
<accession>A0A9Q8YZQ4</accession>
<dbReference type="AlphaFoldDB" id="A0A9Q8YZQ4"/>
<dbReference type="Proteomes" id="UP001056012">
    <property type="component" value="Chromosome 1"/>
</dbReference>
<proteinExistence type="predicted"/>
<keyword evidence="3" id="KW-1185">Reference proteome</keyword>
<evidence type="ECO:0000313" key="2">
    <source>
        <dbReference type="EMBL" id="USP72780.1"/>
    </source>
</evidence>
<dbReference type="VEuPathDB" id="FungiDB:yc1106_00054"/>
<sequence>MPEDTLAVVLASILTGLKVLAIIMEHWPDIRRKAVDPIDTARLSMALSIVMGFAIFVLGTVLQSKTLYASLPDGNPFATADADIVGDGVRAATWTQVVILTLMSIAGSFCTDYSAIQEVGAGLLVTHIALAIALAAPMVSQTLSPINSILGTMMLDAQNSALSVQLVAKQTLASRWQTVTAILCQLAGLIVIGVLTKNFLNNGFSAGEAGCMPAFWWGWVTNCTDGHPSDQRAIWIYYSVRASSVVHCWIYALRNTRQFDQAKRQQKFFPCKDCPGIAEFVEGKGLVRGYKYSQIGMSTSLLYIESTLFSLFSLLASERLMTAYQINPTSPLEAFGQVMAIVIAAATAIRAFWVFFSQFWKEDRLSEVLVWDQ</sequence>
<feature type="transmembrane region" description="Helical" evidence="1">
    <location>
        <begin position="6"/>
        <end position="23"/>
    </location>
</feature>
<evidence type="ECO:0000313" key="3">
    <source>
        <dbReference type="Proteomes" id="UP001056012"/>
    </source>
</evidence>
<keyword evidence="1" id="KW-0812">Transmembrane</keyword>
<protein>
    <submittedName>
        <fullName evidence="2">Uncharacterized protein</fullName>
    </submittedName>
</protein>
<dbReference type="OrthoDB" id="3799771at2759"/>
<organism evidence="2 3">
    <name type="scientific">Curvularia clavata</name>
    <dbReference type="NCBI Taxonomy" id="95742"/>
    <lineage>
        <taxon>Eukaryota</taxon>
        <taxon>Fungi</taxon>
        <taxon>Dikarya</taxon>
        <taxon>Ascomycota</taxon>
        <taxon>Pezizomycotina</taxon>
        <taxon>Dothideomycetes</taxon>
        <taxon>Pleosporomycetidae</taxon>
        <taxon>Pleosporales</taxon>
        <taxon>Pleosporineae</taxon>
        <taxon>Pleosporaceae</taxon>
        <taxon>Curvularia</taxon>
    </lineage>
</organism>
<feature type="transmembrane region" description="Helical" evidence="1">
    <location>
        <begin position="91"/>
        <end position="109"/>
    </location>
</feature>
<name>A0A9Q8YZQ4_CURCL</name>
<feature type="transmembrane region" description="Helical" evidence="1">
    <location>
        <begin position="176"/>
        <end position="195"/>
    </location>
</feature>
<keyword evidence="1" id="KW-1133">Transmembrane helix</keyword>
<keyword evidence="1" id="KW-0472">Membrane</keyword>
<feature type="transmembrane region" description="Helical" evidence="1">
    <location>
        <begin position="295"/>
        <end position="315"/>
    </location>
</feature>
<feature type="transmembrane region" description="Helical" evidence="1">
    <location>
        <begin position="43"/>
        <end position="62"/>
    </location>
</feature>
<feature type="transmembrane region" description="Helical" evidence="1">
    <location>
        <begin position="335"/>
        <end position="356"/>
    </location>
</feature>
<evidence type="ECO:0000256" key="1">
    <source>
        <dbReference type="SAM" id="Phobius"/>
    </source>
</evidence>